<dbReference type="AlphaFoldDB" id="A0A1Y1CEG7"/>
<reference evidence="2 3" key="1">
    <citation type="journal article" date="2018" name="Mar. Genomics">
        <title>Complete genome sequence of Marinifilaceae bacterium strain SPP2, isolated from the Antarctic marine sediment.</title>
        <authorList>
            <person name="Watanabe M."/>
            <person name="Kojima H."/>
            <person name="Fukui M."/>
        </authorList>
    </citation>
    <scope>NUCLEOTIDE SEQUENCE [LARGE SCALE GENOMIC DNA]</scope>
    <source>
        <strain evidence="2 3">SPP2</strain>
    </source>
</reference>
<evidence type="ECO:0000313" key="2">
    <source>
        <dbReference type="EMBL" id="BAX78759.1"/>
    </source>
</evidence>
<name>A0A1Y1CEG7_9BACT</name>
<evidence type="ECO:0008006" key="4">
    <source>
        <dbReference type="Google" id="ProtNLM"/>
    </source>
</evidence>
<evidence type="ECO:0000256" key="1">
    <source>
        <dbReference type="SAM" id="SignalP"/>
    </source>
</evidence>
<keyword evidence="3" id="KW-1185">Reference proteome</keyword>
<proteinExistence type="predicted"/>
<gene>
    <name evidence="2" type="ORF">ALGA_0364</name>
</gene>
<accession>A0A1Y1CEG7</accession>
<dbReference type="EMBL" id="AP018042">
    <property type="protein sequence ID" value="BAX78759.1"/>
    <property type="molecule type" value="Genomic_DNA"/>
</dbReference>
<keyword evidence="1" id="KW-0732">Signal</keyword>
<dbReference type="Proteomes" id="UP000218267">
    <property type="component" value="Chromosome"/>
</dbReference>
<sequence length="207" mass="23317">MKIYIYLASILPFLLISNSSFAQYTYQKPVEKYSPDVDHISKFEVGFHYGPAWTLGGVKEFAKSGSAFSLDLGVNSGHVYVGTEFTITSWKDYYDTGGANELNFEQTNFLWLVNAKYLIGEGKVQAYFGMGTDLISLAIAIIVPEDDDDCYYSDCYDDDRILNYNAWFVPSFGIRWKMGPKVSGDIGFSANFSDNYDSLRLQVGIVF</sequence>
<dbReference type="KEGG" id="mbas:ALGA_0364"/>
<feature type="chain" id="PRO_5012553267" description="Outer membrane protein beta-barrel domain-containing protein" evidence="1">
    <location>
        <begin position="23"/>
        <end position="207"/>
    </location>
</feature>
<protein>
    <recommendedName>
        <fullName evidence="4">Outer membrane protein beta-barrel domain-containing protein</fullName>
    </recommendedName>
</protein>
<dbReference type="OrthoDB" id="1117060at2"/>
<evidence type="ECO:0000313" key="3">
    <source>
        <dbReference type="Proteomes" id="UP000218267"/>
    </source>
</evidence>
<reference evidence="3" key="2">
    <citation type="journal article" date="2020" name="Antonie Van Leeuwenhoek">
        <title>Labilibaculum antarcticum sp. nov., a novel facultative anaerobic, psychrotorelant bacterium isolated from marine sediment of Antarctica.</title>
        <authorList>
            <person name="Watanabe M."/>
            <person name="Kojima H."/>
            <person name="Fukui M."/>
        </authorList>
    </citation>
    <scope>NUCLEOTIDE SEQUENCE [LARGE SCALE GENOMIC DNA]</scope>
    <source>
        <strain evidence="3">SPP2</strain>
    </source>
</reference>
<organism evidence="2 3">
    <name type="scientific">Labilibaculum antarcticum</name>
    <dbReference type="NCBI Taxonomy" id="1717717"/>
    <lineage>
        <taxon>Bacteria</taxon>
        <taxon>Pseudomonadati</taxon>
        <taxon>Bacteroidota</taxon>
        <taxon>Bacteroidia</taxon>
        <taxon>Marinilabiliales</taxon>
        <taxon>Marinifilaceae</taxon>
        <taxon>Labilibaculum</taxon>
    </lineage>
</organism>
<feature type="signal peptide" evidence="1">
    <location>
        <begin position="1"/>
        <end position="22"/>
    </location>
</feature>
<dbReference type="RefSeq" id="WP_096427681.1">
    <property type="nucleotide sequence ID" value="NZ_AP018042.1"/>
</dbReference>